<protein>
    <submittedName>
        <fullName evidence="2">Uncharacterized protein</fullName>
    </submittedName>
</protein>
<reference evidence="2 3" key="1">
    <citation type="submission" date="2015-05" db="EMBL/GenBank/DDBJ databases">
        <title>Distinctive expansion of gene families associated with plant cell wall degradation and secondary metabolism in the genomes of grapevine trunk pathogens.</title>
        <authorList>
            <person name="Lawrence D.P."/>
            <person name="Travadon R."/>
            <person name="Rolshausen P.E."/>
            <person name="Baumgartner K."/>
        </authorList>
    </citation>
    <scope>NUCLEOTIDE SEQUENCE [LARGE SCALE GENOMIC DNA]</scope>
    <source>
        <strain evidence="2">UCRPC4</strain>
    </source>
</reference>
<accession>A0A0G2EUV5</accession>
<organism evidence="2 3">
    <name type="scientific">Phaeomoniella chlamydospora</name>
    <name type="common">Phaeoacremonium chlamydosporum</name>
    <dbReference type="NCBI Taxonomy" id="158046"/>
    <lineage>
        <taxon>Eukaryota</taxon>
        <taxon>Fungi</taxon>
        <taxon>Dikarya</taxon>
        <taxon>Ascomycota</taxon>
        <taxon>Pezizomycotina</taxon>
        <taxon>Eurotiomycetes</taxon>
        <taxon>Chaetothyriomycetidae</taxon>
        <taxon>Phaeomoniellales</taxon>
        <taxon>Phaeomoniellaceae</taxon>
        <taxon>Phaeomoniella</taxon>
    </lineage>
</organism>
<gene>
    <name evidence="2" type="ORF">UCRPC4_g01577</name>
</gene>
<keyword evidence="3" id="KW-1185">Reference proteome</keyword>
<dbReference type="EMBL" id="LCWF01000038">
    <property type="protein sequence ID" value="KKY25886.1"/>
    <property type="molecule type" value="Genomic_DNA"/>
</dbReference>
<reference evidence="2 3" key="2">
    <citation type="submission" date="2015-05" db="EMBL/GenBank/DDBJ databases">
        <authorList>
            <person name="Morales-Cruz A."/>
            <person name="Amrine K.C."/>
            <person name="Cantu D."/>
        </authorList>
    </citation>
    <scope>NUCLEOTIDE SEQUENCE [LARGE SCALE GENOMIC DNA]</scope>
    <source>
        <strain evidence="2">UCRPC4</strain>
    </source>
</reference>
<name>A0A0G2EUV5_PHACM</name>
<evidence type="ECO:0000313" key="2">
    <source>
        <dbReference type="EMBL" id="KKY25886.1"/>
    </source>
</evidence>
<feature type="region of interest" description="Disordered" evidence="1">
    <location>
        <begin position="37"/>
        <end position="57"/>
    </location>
</feature>
<dbReference type="Proteomes" id="UP000053317">
    <property type="component" value="Unassembled WGS sequence"/>
</dbReference>
<evidence type="ECO:0000313" key="3">
    <source>
        <dbReference type="Proteomes" id="UP000053317"/>
    </source>
</evidence>
<dbReference type="AlphaFoldDB" id="A0A0G2EUV5"/>
<comment type="caution">
    <text evidence="2">The sequence shown here is derived from an EMBL/GenBank/DDBJ whole genome shotgun (WGS) entry which is preliminary data.</text>
</comment>
<sequence length="208" mass="23531">MKSSSPAPPMTVLSISFVRTVILRRSRPVSSVDIEISPQHGQETSSWHGEEPEVADSNTGRLVALVRNTSKKLATKLRRKETADTDDMNDMPASTAVDRPPGTHHLTSLDARYQDTMRQEAQYTNAETYRQYRRLRTLLSEHGDQAEAYNRIPLLDRNGFPISREQILRHALADTAGAQSLLEADPMFEELDLMQRTRHDADVLDEFS</sequence>
<feature type="region of interest" description="Disordered" evidence="1">
    <location>
        <begin position="77"/>
        <end position="106"/>
    </location>
</feature>
<proteinExistence type="predicted"/>
<evidence type="ECO:0000256" key="1">
    <source>
        <dbReference type="SAM" id="MobiDB-lite"/>
    </source>
</evidence>